<dbReference type="GeneID" id="109703837"/>
<dbReference type="AlphaFoldDB" id="A0A6P5EA85"/>
<feature type="compositionally biased region" description="Low complexity" evidence="1">
    <location>
        <begin position="278"/>
        <end position="291"/>
    </location>
</feature>
<evidence type="ECO:0000256" key="1">
    <source>
        <dbReference type="SAM" id="MobiDB-lite"/>
    </source>
</evidence>
<accession>A0A6P5EA85</accession>
<feature type="compositionally biased region" description="Pro residues" evidence="1">
    <location>
        <begin position="140"/>
        <end position="151"/>
    </location>
</feature>
<feature type="region of interest" description="Disordered" evidence="1">
    <location>
        <begin position="69"/>
        <end position="291"/>
    </location>
</feature>
<evidence type="ECO:0000313" key="2">
    <source>
        <dbReference type="Proteomes" id="UP000515123"/>
    </source>
</evidence>
<dbReference type="RefSeq" id="XP_020080149.1">
    <property type="nucleotide sequence ID" value="XM_020224560.1"/>
</dbReference>
<sequence>MISAVRRCFADGSASGVRVATEVAQCSESYMPFIACWFVQLLRLSSWLLIFMLASLAGYPVSSHKTYQALSIPTGRRRPSTREAGPCSHLPVSPGPVRDGPPPLAGHRAAVSSWALNESPSTQGAARPPPASSRPSAARQPPPAPPPPRGLPPAAAGSFRHDQVRPGRARALPASLEPAAGRRTPLPPLRARSSGLQRSPAAPAIPRHRRAPTFLLGSSRTHVRPSASLDPAEAAARDCHPGRRLQRPRGSFPQSRQGSTAAVTIVPRFRGPGLDGSRPASDRPAAAATRPCCRRCSPQRLPTRCRSPVATSSIHRWSQAFGVTPLPQPVFPLFLSTTSLKAAGLLERPPASYACPSRPLPTPPTT</sequence>
<evidence type="ECO:0000313" key="3">
    <source>
        <dbReference type="RefSeq" id="XP_020080149.1"/>
    </source>
</evidence>
<reference evidence="2" key="1">
    <citation type="journal article" date="2015" name="Nat. Genet.">
        <title>The pineapple genome and the evolution of CAM photosynthesis.</title>
        <authorList>
            <person name="Ming R."/>
            <person name="VanBuren R."/>
            <person name="Wai C.M."/>
            <person name="Tang H."/>
            <person name="Schatz M.C."/>
            <person name="Bowers J.E."/>
            <person name="Lyons E."/>
            <person name="Wang M.L."/>
            <person name="Chen J."/>
            <person name="Biggers E."/>
            <person name="Zhang J."/>
            <person name="Huang L."/>
            <person name="Zhang L."/>
            <person name="Miao W."/>
            <person name="Zhang J."/>
            <person name="Ye Z."/>
            <person name="Miao C."/>
            <person name="Lin Z."/>
            <person name="Wang H."/>
            <person name="Zhou H."/>
            <person name="Yim W.C."/>
            <person name="Priest H.D."/>
            <person name="Zheng C."/>
            <person name="Woodhouse M."/>
            <person name="Edger P.P."/>
            <person name="Guyot R."/>
            <person name="Guo H.B."/>
            <person name="Guo H."/>
            <person name="Zheng G."/>
            <person name="Singh R."/>
            <person name="Sharma A."/>
            <person name="Min X."/>
            <person name="Zheng Y."/>
            <person name="Lee H."/>
            <person name="Gurtowski J."/>
            <person name="Sedlazeck F.J."/>
            <person name="Harkess A."/>
            <person name="McKain M.R."/>
            <person name="Liao Z."/>
            <person name="Fang J."/>
            <person name="Liu J."/>
            <person name="Zhang X."/>
            <person name="Zhang Q."/>
            <person name="Hu W."/>
            <person name="Qin Y."/>
            <person name="Wang K."/>
            <person name="Chen L.Y."/>
            <person name="Shirley N."/>
            <person name="Lin Y.R."/>
            <person name="Liu L.Y."/>
            <person name="Hernandez A.G."/>
            <person name="Wright C.L."/>
            <person name="Bulone V."/>
            <person name="Tuskan G.A."/>
            <person name="Heath K."/>
            <person name="Zee F."/>
            <person name="Moore P.H."/>
            <person name="Sunkar R."/>
            <person name="Leebens-Mack J.H."/>
            <person name="Mockler T."/>
            <person name="Bennetzen J.L."/>
            <person name="Freeling M."/>
            <person name="Sankoff D."/>
            <person name="Paterson A.H."/>
            <person name="Zhu X."/>
            <person name="Yang X."/>
            <person name="Smith J.A."/>
            <person name="Cushman J.C."/>
            <person name="Paull R.E."/>
            <person name="Yu Q."/>
        </authorList>
    </citation>
    <scope>NUCLEOTIDE SEQUENCE [LARGE SCALE GENOMIC DNA]</scope>
    <source>
        <strain evidence="2">cv. F153</strain>
    </source>
</reference>
<gene>
    <name evidence="3" type="primary">LOC109703837</name>
</gene>
<feature type="compositionally biased region" description="Polar residues" evidence="1">
    <location>
        <begin position="114"/>
        <end position="123"/>
    </location>
</feature>
<protein>
    <submittedName>
        <fullName evidence="3">Vegetative cell wall protein gp1-like</fullName>
    </submittedName>
</protein>
<proteinExistence type="predicted"/>
<organism evidence="2 3">
    <name type="scientific">Ananas comosus</name>
    <name type="common">Pineapple</name>
    <name type="synonym">Ananas ananas</name>
    <dbReference type="NCBI Taxonomy" id="4615"/>
    <lineage>
        <taxon>Eukaryota</taxon>
        <taxon>Viridiplantae</taxon>
        <taxon>Streptophyta</taxon>
        <taxon>Embryophyta</taxon>
        <taxon>Tracheophyta</taxon>
        <taxon>Spermatophyta</taxon>
        <taxon>Magnoliopsida</taxon>
        <taxon>Liliopsida</taxon>
        <taxon>Poales</taxon>
        <taxon>Bromeliaceae</taxon>
        <taxon>Bromelioideae</taxon>
        <taxon>Ananas</taxon>
    </lineage>
</organism>
<feature type="compositionally biased region" description="Polar residues" evidence="1">
    <location>
        <begin position="252"/>
        <end position="262"/>
    </location>
</feature>
<name>A0A6P5EA85_ANACO</name>
<keyword evidence="2" id="KW-1185">Reference proteome</keyword>
<dbReference type="Proteomes" id="UP000515123">
    <property type="component" value="Unplaced"/>
</dbReference>
<reference evidence="3" key="2">
    <citation type="submission" date="2025-08" db="UniProtKB">
        <authorList>
            <consortium name="RefSeq"/>
        </authorList>
    </citation>
    <scope>IDENTIFICATION</scope>
    <source>
        <tissue evidence="3">Leaf</tissue>
    </source>
</reference>